<dbReference type="Proteomes" id="UP000199046">
    <property type="component" value="Unassembled WGS sequence"/>
</dbReference>
<evidence type="ECO:0000256" key="4">
    <source>
        <dbReference type="ARBA" id="ARBA00022723"/>
    </source>
</evidence>
<dbReference type="OrthoDB" id="9803916at2"/>
<comment type="catalytic activity">
    <reaction evidence="8">
        <text>Endonucleolytic cleavage of RNA, removing extra 3' nucleotides from tRNA precursor, generating 3' termini of tRNAs. A 3'-hydroxy group is left at the tRNA terminus and a 5'-phosphoryl group is left at the trailer molecule.</text>
        <dbReference type="EC" id="3.1.26.11"/>
    </reaction>
</comment>
<dbReference type="Pfam" id="PF23023">
    <property type="entry name" value="Anti-Pycsar_Apyc1"/>
    <property type="match status" value="1"/>
</dbReference>
<accession>A0A1I1K571</accession>
<dbReference type="InterPro" id="IPR001279">
    <property type="entry name" value="Metallo-B-lactamas"/>
</dbReference>
<comment type="function">
    <text evidence="8">Zinc phosphodiesterase, which displays some tRNA 3'-processing endonuclease activity. Probably involved in tRNA maturation, by removing a 3'-trailer from precursor tRNA.</text>
</comment>
<proteinExistence type="inferred from homology"/>
<feature type="binding site" evidence="8">
    <location>
        <position position="212"/>
    </location>
    <ligand>
        <name>Zn(2+)</name>
        <dbReference type="ChEBI" id="CHEBI:29105"/>
        <label>1</label>
        <note>catalytic</note>
    </ligand>
</feature>
<feature type="binding site" evidence="8">
    <location>
        <position position="66"/>
    </location>
    <ligand>
        <name>Zn(2+)</name>
        <dbReference type="ChEBI" id="CHEBI:29105"/>
        <label>2</label>
        <note>catalytic</note>
    </ligand>
</feature>
<keyword evidence="2 8" id="KW-0819">tRNA processing</keyword>
<dbReference type="Gene3D" id="3.60.15.10">
    <property type="entry name" value="Ribonuclease Z/Hydroxyacylglutathione hydrolase-like"/>
    <property type="match status" value="1"/>
</dbReference>
<gene>
    <name evidence="8" type="primary">rnz</name>
    <name evidence="10" type="ORF">SAMN05421848_1830</name>
</gene>
<evidence type="ECO:0000256" key="1">
    <source>
        <dbReference type="ARBA" id="ARBA00011738"/>
    </source>
</evidence>
<evidence type="ECO:0000256" key="5">
    <source>
        <dbReference type="ARBA" id="ARBA00022759"/>
    </source>
</evidence>
<feature type="binding site" evidence="8">
    <location>
        <position position="212"/>
    </location>
    <ligand>
        <name>Zn(2+)</name>
        <dbReference type="ChEBI" id="CHEBI:29105"/>
        <label>2</label>
        <note>catalytic</note>
    </ligand>
</feature>
<evidence type="ECO:0000256" key="6">
    <source>
        <dbReference type="ARBA" id="ARBA00022801"/>
    </source>
</evidence>
<dbReference type="SMART" id="SM00849">
    <property type="entry name" value="Lactamase_B"/>
    <property type="match status" value="1"/>
</dbReference>
<dbReference type="GO" id="GO:0042781">
    <property type="term" value="F:3'-tRNA processing endoribonuclease activity"/>
    <property type="evidence" value="ECO:0007669"/>
    <property type="project" value="UniProtKB-UniRule"/>
</dbReference>
<comment type="subunit">
    <text evidence="1 8">Homodimer.</text>
</comment>
<feature type="binding site" evidence="8">
    <location>
        <position position="67"/>
    </location>
    <ligand>
        <name>Zn(2+)</name>
        <dbReference type="ChEBI" id="CHEBI:29105"/>
        <label>2</label>
        <note>catalytic</note>
    </ligand>
</feature>
<sequence length="322" mass="35013">MQLRFLGTSAGMPTRTRHVSALALQAEGQRRWTLIDCGEGTQYQLMRTPLSLARLEAVLITHIHADHCYGLPGLLASASMAGRRAPLTLVGPPAVREYIEAMKATTGLFFDFELIHVEASTLVEAPLSLADVTVRATPLSHVVECYAYAFEERHIEASLDTALLMAEGIAPGLIWGQLQRGETAVDDHGRHLDGADYRLPSRTPRRLVVAGDNDTPDLLASICREADVLVHEATYTEAVIERQGTDHGHSSAARIAAFAEGAGLAGLILTHFSPRYASRPGGAYCIDEIEQEARAHFGATLMLAEDLAVFDLSRDHTLHQCE</sequence>
<dbReference type="AlphaFoldDB" id="A0A1I1K571"/>
<feature type="active site" description="Proton acceptor" evidence="8">
    <location>
        <position position="66"/>
    </location>
</feature>
<dbReference type="RefSeq" id="WP_090133125.1">
    <property type="nucleotide sequence ID" value="NZ_FOLY01000003.1"/>
</dbReference>
<keyword evidence="6 8" id="KW-0378">Hydrolase</keyword>
<dbReference type="STRING" id="402385.SAMN05421848_1830"/>
<evidence type="ECO:0000259" key="9">
    <source>
        <dbReference type="SMART" id="SM00849"/>
    </source>
</evidence>
<dbReference type="SUPFAM" id="SSF56281">
    <property type="entry name" value="Metallo-hydrolase/oxidoreductase"/>
    <property type="match status" value="1"/>
</dbReference>
<reference evidence="11" key="1">
    <citation type="submission" date="2016-10" db="EMBL/GenBank/DDBJ databases">
        <authorList>
            <person name="Varghese N."/>
            <person name="Submissions S."/>
        </authorList>
    </citation>
    <scope>NUCLEOTIDE SEQUENCE [LARGE SCALE GENOMIC DNA]</scope>
    <source>
        <strain evidence="11">DSM 23439</strain>
    </source>
</reference>
<dbReference type="PANTHER" id="PTHR46018">
    <property type="entry name" value="ZINC PHOSPHODIESTERASE ELAC PROTEIN 1"/>
    <property type="match status" value="1"/>
</dbReference>
<evidence type="ECO:0000313" key="10">
    <source>
        <dbReference type="EMBL" id="SFC53153.1"/>
    </source>
</evidence>
<protein>
    <recommendedName>
        <fullName evidence="8">Ribonuclease Z</fullName>
        <shortName evidence="8">RNase Z</shortName>
        <ecNumber evidence="8">3.1.26.11</ecNumber>
    </recommendedName>
    <alternativeName>
        <fullName evidence="8">tRNA 3 endonuclease</fullName>
    </alternativeName>
    <alternativeName>
        <fullName evidence="8">tRNase Z</fullName>
    </alternativeName>
</protein>
<organism evidence="10 11">
    <name type="scientific">Kushneria avicenniae</name>
    <dbReference type="NCBI Taxonomy" id="402385"/>
    <lineage>
        <taxon>Bacteria</taxon>
        <taxon>Pseudomonadati</taxon>
        <taxon>Pseudomonadota</taxon>
        <taxon>Gammaproteobacteria</taxon>
        <taxon>Oceanospirillales</taxon>
        <taxon>Halomonadaceae</taxon>
        <taxon>Kushneria</taxon>
    </lineage>
</organism>
<dbReference type="InterPro" id="IPR036866">
    <property type="entry name" value="RibonucZ/Hydroxyglut_hydro"/>
</dbReference>
<dbReference type="GO" id="GO:0008270">
    <property type="term" value="F:zinc ion binding"/>
    <property type="evidence" value="ECO:0007669"/>
    <property type="project" value="UniProtKB-UniRule"/>
</dbReference>
<dbReference type="EMBL" id="FOLY01000003">
    <property type="protein sequence ID" value="SFC53153.1"/>
    <property type="molecule type" value="Genomic_DNA"/>
</dbReference>
<feature type="binding site" evidence="8">
    <location>
        <position position="141"/>
    </location>
    <ligand>
        <name>Zn(2+)</name>
        <dbReference type="ChEBI" id="CHEBI:29105"/>
        <label>1</label>
        <note>catalytic</note>
    </ligand>
</feature>
<dbReference type="PANTHER" id="PTHR46018:SF2">
    <property type="entry name" value="ZINC PHOSPHODIESTERASE ELAC PROTEIN 1"/>
    <property type="match status" value="1"/>
</dbReference>
<keyword evidence="5 8" id="KW-0255">Endonuclease</keyword>
<comment type="similarity">
    <text evidence="8">Belongs to the RNase Z family.</text>
</comment>
<dbReference type="InterPro" id="IPR013471">
    <property type="entry name" value="RNase_Z/BN"/>
</dbReference>
<comment type="cofactor">
    <cofactor evidence="8">
        <name>Zn(2+)</name>
        <dbReference type="ChEBI" id="CHEBI:29105"/>
    </cofactor>
    <text evidence="8">Binds 2 Zn(2+) ions.</text>
</comment>
<feature type="binding site" evidence="8">
    <location>
        <position position="64"/>
    </location>
    <ligand>
        <name>Zn(2+)</name>
        <dbReference type="ChEBI" id="CHEBI:29105"/>
        <label>1</label>
        <note>catalytic</note>
    </ligand>
</feature>
<feature type="domain" description="Metallo-beta-lactamase" evidence="9">
    <location>
        <begin position="18"/>
        <end position="212"/>
    </location>
</feature>
<dbReference type="CDD" id="cd07717">
    <property type="entry name" value="RNaseZ_ZiPD-like_MBL-fold"/>
    <property type="match status" value="1"/>
</dbReference>
<feature type="binding site" evidence="8">
    <location>
        <position position="62"/>
    </location>
    <ligand>
        <name>Zn(2+)</name>
        <dbReference type="ChEBI" id="CHEBI:29105"/>
        <label>1</label>
        <note>catalytic</note>
    </ligand>
</feature>
<evidence type="ECO:0000256" key="2">
    <source>
        <dbReference type="ARBA" id="ARBA00022694"/>
    </source>
</evidence>
<keyword evidence="3 8" id="KW-0540">Nuclease</keyword>
<name>A0A1I1K571_9GAMM</name>
<keyword evidence="4 8" id="KW-0479">Metal-binding</keyword>
<evidence type="ECO:0000256" key="3">
    <source>
        <dbReference type="ARBA" id="ARBA00022722"/>
    </source>
</evidence>
<keyword evidence="11" id="KW-1185">Reference proteome</keyword>
<evidence type="ECO:0000256" key="8">
    <source>
        <dbReference type="HAMAP-Rule" id="MF_01818"/>
    </source>
</evidence>
<dbReference type="EC" id="3.1.26.11" evidence="8"/>
<evidence type="ECO:0000313" key="11">
    <source>
        <dbReference type="Proteomes" id="UP000199046"/>
    </source>
</evidence>
<evidence type="ECO:0000256" key="7">
    <source>
        <dbReference type="ARBA" id="ARBA00022833"/>
    </source>
</evidence>
<feature type="binding site" evidence="8">
    <location>
        <position position="271"/>
    </location>
    <ligand>
        <name>Zn(2+)</name>
        <dbReference type="ChEBI" id="CHEBI:29105"/>
        <label>2</label>
        <note>catalytic</note>
    </ligand>
</feature>
<keyword evidence="7 8" id="KW-0862">Zinc</keyword>
<dbReference type="HAMAP" id="MF_01818">
    <property type="entry name" value="RNase_Z_BN"/>
    <property type="match status" value="1"/>
</dbReference>